<dbReference type="PANTHER" id="PTHR44051">
    <property type="entry name" value="GLUTATHIONE S-TRANSFERASE-RELATED"/>
    <property type="match status" value="1"/>
</dbReference>
<dbReference type="InterPro" id="IPR036249">
    <property type="entry name" value="Thioredoxin-like_sf"/>
</dbReference>
<feature type="domain" description="GST C-terminal" evidence="3">
    <location>
        <begin position="97"/>
        <end position="218"/>
    </location>
</feature>
<evidence type="ECO:0000256" key="1">
    <source>
        <dbReference type="ARBA" id="ARBA00007409"/>
    </source>
</evidence>
<reference evidence="4 5" key="1">
    <citation type="journal article" date="2014" name="Nat. Commun.">
        <title>Klebsormidium flaccidum genome reveals primary factors for plant terrestrial adaptation.</title>
        <authorList>
            <person name="Hori K."/>
            <person name="Maruyama F."/>
            <person name="Fujisawa T."/>
            <person name="Togashi T."/>
            <person name="Yamamoto N."/>
            <person name="Seo M."/>
            <person name="Sato S."/>
            <person name="Yamada T."/>
            <person name="Mori H."/>
            <person name="Tajima N."/>
            <person name="Moriyama T."/>
            <person name="Ikeuchi M."/>
            <person name="Watanabe M."/>
            <person name="Wada H."/>
            <person name="Kobayashi K."/>
            <person name="Saito M."/>
            <person name="Masuda T."/>
            <person name="Sasaki-Sekimoto Y."/>
            <person name="Mashiguchi K."/>
            <person name="Awai K."/>
            <person name="Shimojima M."/>
            <person name="Masuda S."/>
            <person name="Iwai M."/>
            <person name="Nobusawa T."/>
            <person name="Narise T."/>
            <person name="Kondo S."/>
            <person name="Saito H."/>
            <person name="Sato R."/>
            <person name="Murakawa M."/>
            <person name="Ihara Y."/>
            <person name="Oshima-Yamada Y."/>
            <person name="Ohtaka K."/>
            <person name="Satoh M."/>
            <person name="Sonobe K."/>
            <person name="Ishii M."/>
            <person name="Ohtani R."/>
            <person name="Kanamori-Sato M."/>
            <person name="Honoki R."/>
            <person name="Miyazaki D."/>
            <person name="Mochizuki H."/>
            <person name="Umetsu J."/>
            <person name="Higashi K."/>
            <person name="Shibata D."/>
            <person name="Kamiya Y."/>
            <person name="Sato N."/>
            <person name="Nakamura Y."/>
            <person name="Tabata S."/>
            <person name="Ida S."/>
            <person name="Kurokawa K."/>
            <person name="Ohta H."/>
        </authorList>
    </citation>
    <scope>NUCLEOTIDE SEQUENCE [LARGE SCALE GENOMIC DNA]</scope>
    <source>
        <strain evidence="4 5">NIES-2285</strain>
    </source>
</reference>
<dbReference type="InterPro" id="IPR004045">
    <property type="entry name" value="Glutathione_S-Trfase_N"/>
</dbReference>
<evidence type="ECO:0000313" key="4">
    <source>
        <dbReference type="EMBL" id="GAQ81241.1"/>
    </source>
</evidence>
<dbReference type="SFLD" id="SFLDS00019">
    <property type="entry name" value="Glutathione_Transferase_(cytos"/>
    <property type="match status" value="1"/>
</dbReference>
<dbReference type="InterPro" id="IPR040079">
    <property type="entry name" value="Glutathione_S-Trfase"/>
</dbReference>
<dbReference type="SUPFAM" id="SSF52833">
    <property type="entry name" value="Thioredoxin-like"/>
    <property type="match status" value="1"/>
</dbReference>
<dbReference type="InterPro" id="IPR004046">
    <property type="entry name" value="GST_C"/>
</dbReference>
<gene>
    <name evidence="4" type="ORF">KFL_000750100</name>
</gene>
<dbReference type="CDD" id="cd03046">
    <property type="entry name" value="GST_N_GTT1_like"/>
    <property type="match status" value="1"/>
</dbReference>
<dbReference type="EMBL" id="DF237024">
    <property type="protein sequence ID" value="GAQ81241.1"/>
    <property type="molecule type" value="Genomic_DNA"/>
</dbReference>
<dbReference type="InterPro" id="IPR036282">
    <property type="entry name" value="Glutathione-S-Trfase_C_sf"/>
</dbReference>
<evidence type="ECO:0000259" key="3">
    <source>
        <dbReference type="PROSITE" id="PS50405"/>
    </source>
</evidence>
<dbReference type="PROSITE" id="PS50404">
    <property type="entry name" value="GST_NTER"/>
    <property type="match status" value="1"/>
</dbReference>
<dbReference type="OMA" id="HFEPWVR"/>
<protein>
    <submittedName>
        <fullName evidence="4">Glutathione S-transferase</fullName>
    </submittedName>
</protein>
<dbReference type="OrthoDB" id="1476867at2759"/>
<dbReference type="Pfam" id="PF00043">
    <property type="entry name" value="GST_C"/>
    <property type="match status" value="1"/>
</dbReference>
<keyword evidence="5" id="KW-1185">Reference proteome</keyword>
<feature type="domain" description="GST N-terminal" evidence="2">
    <location>
        <begin position="4"/>
        <end position="89"/>
    </location>
</feature>
<dbReference type="AlphaFoldDB" id="A0A0U9HIW1"/>
<accession>A0A0U9HIW1</accession>
<keyword evidence="4" id="KW-0808">Transferase</keyword>
<name>A0A0U9HIW1_KLENI</name>
<proteinExistence type="inferred from homology"/>
<organism evidence="4 5">
    <name type="scientific">Klebsormidium nitens</name>
    <name type="common">Green alga</name>
    <name type="synonym">Ulothrix nitens</name>
    <dbReference type="NCBI Taxonomy" id="105231"/>
    <lineage>
        <taxon>Eukaryota</taxon>
        <taxon>Viridiplantae</taxon>
        <taxon>Streptophyta</taxon>
        <taxon>Klebsormidiophyceae</taxon>
        <taxon>Klebsormidiales</taxon>
        <taxon>Klebsormidiaceae</taxon>
        <taxon>Klebsormidium</taxon>
    </lineage>
</organism>
<sequence>MADGPDILVYHCPPTRSVRVVFLLEELGLPYKVKRVPNPEEHRGVLRNDPEFSRINPEGRLPTIKDGDIVMEESIAIMEYLLEQYDREHKLAPPVNQRVPRADFLKWLTWSETSLSVPLGGWLRHVALLPEEERDAKAAEMYQNATIDALRALEQGLEESPGGVVGGDFTAVDISLLFAVYILAENPRVKVLNQENYPRTYEWYQRVKERPAAKKAYD</sequence>
<dbReference type="SFLD" id="SFLDG00358">
    <property type="entry name" value="Main_(cytGST)"/>
    <property type="match status" value="1"/>
</dbReference>
<dbReference type="InterPro" id="IPR010987">
    <property type="entry name" value="Glutathione-S-Trfase_C-like"/>
</dbReference>
<evidence type="ECO:0000259" key="2">
    <source>
        <dbReference type="PROSITE" id="PS50404"/>
    </source>
</evidence>
<dbReference type="PANTHER" id="PTHR44051:SF8">
    <property type="entry name" value="GLUTATHIONE S-TRANSFERASE GSTA"/>
    <property type="match status" value="1"/>
</dbReference>
<comment type="similarity">
    <text evidence="1">Belongs to the GST superfamily.</text>
</comment>
<dbReference type="Proteomes" id="UP000054558">
    <property type="component" value="Unassembled WGS sequence"/>
</dbReference>
<dbReference type="GO" id="GO:0004364">
    <property type="term" value="F:glutathione transferase activity"/>
    <property type="evidence" value="ECO:0000318"/>
    <property type="project" value="GO_Central"/>
</dbReference>
<dbReference type="Pfam" id="PF13417">
    <property type="entry name" value="GST_N_3"/>
    <property type="match status" value="1"/>
</dbReference>
<dbReference type="Gene3D" id="3.40.30.10">
    <property type="entry name" value="Glutaredoxin"/>
    <property type="match status" value="1"/>
</dbReference>
<dbReference type="SUPFAM" id="SSF47616">
    <property type="entry name" value="GST C-terminal domain-like"/>
    <property type="match status" value="1"/>
</dbReference>
<dbReference type="STRING" id="105231.A0A0U9HIW1"/>
<dbReference type="GO" id="GO:0005737">
    <property type="term" value="C:cytoplasm"/>
    <property type="evidence" value="ECO:0000318"/>
    <property type="project" value="GO_Central"/>
</dbReference>
<evidence type="ECO:0000313" key="5">
    <source>
        <dbReference type="Proteomes" id="UP000054558"/>
    </source>
</evidence>
<dbReference type="Gene3D" id="1.20.1050.10">
    <property type="match status" value="1"/>
</dbReference>
<dbReference type="PROSITE" id="PS50405">
    <property type="entry name" value="GST_CTER"/>
    <property type="match status" value="1"/>
</dbReference>